<dbReference type="PANTHER" id="PTHR10196:SF69">
    <property type="entry name" value="GLYCEROL KINASE"/>
    <property type="match status" value="1"/>
</dbReference>
<evidence type="ECO:0000256" key="3">
    <source>
        <dbReference type="ARBA" id="ARBA00012099"/>
    </source>
</evidence>
<keyword evidence="5" id="KW-0547">Nucleotide-binding</keyword>
<evidence type="ECO:0000259" key="12">
    <source>
        <dbReference type="Pfam" id="PF00370"/>
    </source>
</evidence>
<evidence type="ECO:0000259" key="13">
    <source>
        <dbReference type="Pfam" id="PF02782"/>
    </source>
</evidence>
<evidence type="ECO:0000256" key="8">
    <source>
        <dbReference type="ARBA" id="ARBA00022840"/>
    </source>
</evidence>
<gene>
    <name evidence="14" type="ORF">P5673_001125</name>
</gene>
<dbReference type="InterPro" id="IPR018484">
    <property type="entry name" value="FGGY_N"/>
</dbReference>
<evidence type="ECO:0000256" key="11">
    <source>
        <dbReference type="SAM" id="Phobius"/>
    </source>
</evidence>
<keyword evidence="15" id="KW-1185">Reference proteome</keyword>
<dbReference type="InterPro" id="IPR043129">
    <property type="entry name" value="ATPase_NBD"/>
</dbReference>
<evidence type="ECO:0000256" key="1">
    <source>
        <dbReference type="ARBA" id="ARBA00005190"/>
    </source>
</evidence>
<keyword evidence="11" id="KW-0812">Transmembrane</keyword>
<dbReference type="Proteomes" id="UP001249851">
    <property type="component" value="Unassembled WGS sequence"/>
</dbReference>
<keyword evidence="8" id="KW-0067">ATP-binding</keyword>
<comment type="caution">
    <text evidence="14">The sequence shown here is derived from an EMBL/GenBank/DDBJ whole genome shotgun (WGS) entry which is preliminary data.</text>
</comment>
<feature type="domain" description="Carbohydrate kinase FGGY C-terminal" evidence="13">
    <location>
        <begin position="456"/>
        <end position="646"/>
    </location>
</feature>
<keyword evidence="11" id="KW-0472">Membrane</keyword>
<dbReference type="PROSITE" id="PS00445">
    <property type="entry name" value="FGGY_KINASES_2"/>
    <property type="match status" value="1"/>
</dbReference>
<dbReference type="Gene3D" id="3.30.420.40">
    <property type="match status" value="2"/>
</dbReference>
<organism evidence="14 15">
    <name type="scientific">Acropora cervicornis</name>
    <name type="common">Staghorn coral</name>
    <dbReference type="NCBI Taxonomy" id="6130"/>
    <lineage>
        <taxon>Eukaryota</taxon>
        <taxon>Metazoa</taxon>
        <taxon>Cnidaria</taxon>
        <taxon>Anthozoa</taxon>
        <taxon>Hexacorallia</taxon>
        <taxon>Scleractinia</taxon>
        <taxon>Astrocoeniina</taxon>
        <taxon>Acroporidae</taxon>
        <taxon>Acropora</taxon>
    </lineage>
</organism>
<evidence type="ECO:0000256" key="7">
    <source>
        <dbReference type="ARBA" id="ARBA00022798"/>
    </source>
</evidence>
<dbReference type="GO" id="GO:0005524">
    <property type="term" value="F:ATP binding"/>
    <property type="evidence" value="ECO:0007669"/>
    <property type="project" value="UniProtKB-KW"/>
</dbReference>
<dbReference type="Pfam" id="PF00370">
    <property type="entry name" value="FGGY_N"/>
    <property type="match status" value="2"/>
</dbReference>
<dbReference type="GO" id="GO:0005739">
    <property type="term" value="C:mitochondrion"/>
    <property type="evidence" value="ECO:0007669"/>
    <property type="project" value="TreeGrafter"/>
</dbReference>
<reference evidence="14" key="2">
    <citation type="journal article" date="2023" name="Science">
        <title>Genomic signatures of disease resistance in endangered staghorn corals.</title>
        <authorList>
            <person name="Vollmer S.V."/>
            <person name="Selwyn J.D."/>
            <person name="Despard B.A."/>
            <person name="Roesel C.L."/>
        </authorList>
    </citation>
    <scope>NUCLEOTIDE SEQUENCE</scope>
    <source>
        <strain evidence="14">K2</strain>
    </source>
</reference>
<keyword evidence="7" id="KW-0319">Glycerol metabolism</keyword>
<keyword evidence="6 10" id="KW-0418">Kinase</keyword>
<evidence type="ECO:0000256" key="2">
    <source>
        <dbReference type="ARBA" id="ARBA00009156"/>
    </source>
</evidence>
<dbReference type="PANTHER" id="PTHR10196">
    <property type="entry name" value="SUGAR KINASE"/>
    <property type="match status" value="1"/>
</dbReference>
<keyword evidence="4 10" id="KW-0808">Transferase</keyword>
<evidence type="ECO:0000256" key="10">
    <source>
        <dbReference type="RuleBase" id="RU003733"/>
    </source>
</evidence>
<evidence type="ECO:0000256" key="4">
    <source>
        <dbReference type="ARBA" id="ARBA00022679"/>
    </source>
</evidence>
<name>A0AAD9VG98_ACRCE</name>
<dbReference type="SUPFAM" id="SSF53067">
    <property type="entry name" value="Actin-like ATPase domain"/>
    <property type="match status" value="3"/>
</dbReference>
<comment type="pathway">
    <text evidence="1">Polyol metabolism; glycerol degradation via glycerol kinase pathway; sn-glycerol 3-phosphate from glycerol: step 1/1.</text>
</comment>
<dbReference type="GO" id="GO:0004370">
    <property type="term" value="F:glycerol kinase activity"/>
    <property type="evidence" value="ECO:0007669"/>
    <property type="project" value="UniProtKB-EC"/>
</dbReference>
<reference evidence="14" key="1">
    <citation type="journal article" date="2023" name="G3 (Bethesda)">
        <title>Whole genome assembly and annotation of the endangered Caribbean coral Acropora cervicornis.</title>
        <authorList>
            <person name="Selwyn J.D."/>
            <person name="Vollmer S.V."/>
        </authorList>
    </citation>
    <scope>NUCLEOTIDE SEQUENCE</scope>
    <source>
        <strain evidence="14">K2</strain>
    </source>
</reference>
<proteinExistence type="inferred from homology"/>
<feature type="transmembrane region" description="Helical" evidence="11">
    <location>
        <begin position="707"/>
        <end position="727"/>
    </location>
</feature>
<sequence length="731" mass="80742">MKLQRFCYTFLRSWRSSRASLSSGFCQHTVVKKKMESTDDFKDFGPLVGAIDQGTSSSRFLILEHGVVGCIDPHKTIDSFLPSTPIAYIFARQHALANILEGKLFASKTAALLAFHQIEVNSVYPKEGGACTCDDHLVQVDLAGQAKVVIWRKVCMARRLTLSSKEGDPARQFTFLCLRWVEQDPKEILSSVYYCMEQTLHSCKDLKINPADIKAVGITNQRETTVVWDKITGEPLHNAIIWLDTRTKSTVDNFEAKVPESTREQVRMAKLTLFSKNDKFDRKHQEDMRSGQKSGQIAKIHMLINYSLVRYSFPGKGKIYEISEDGRAESAVKLRWLIDHCEAVKKAVEEERCLFGTVDSWLIWNMTGGPNGGLHITDITNASRTMFLNLQTQAWDSFLCKFFDIPMSVLPTVKSSSEIYGKLVGGPLNGVPISGCLGDQQAALVGQLCFNQGDAKNTYGTGCFLLYNTGTEAVVSQHGLLTTVAYKLGPDQPTVFALEGSVAITGAAVKWLRDNLNVIGSASEIETLARSVSSSAGVYFVPAFSGLYAPYWQTDARGVIIGLTQFTNKAHLARATLEATCFQTRELLDAMNMDCGIPLTSLQVDGGMTVNNLLMQLQADILGISVVRPTMPETTALGAAMAAGMAKGVEVWTLNPQDKSQVNTDVFEPAVDPHERDFHYARWKKAVQRTMKWEVTSDENEGQQESFSGILGPVLFIFGSVALILLASKIR</sequence>
<feature type="domain" description="Carbohydrate kinase FGGY N-terminal" evidence="12">
    <location>
        <begin position="330"/>
        <end position="446"/>
    </location>
</feature>
<comment type="similarity">
    <text evidence="2 10">Belongs to the FGGY kinase family.</text>
</comment>
<dbReference type="Pfam" id="PF02782">
    <property type="entry name" value="FGGY_C"/>
    <property type="match status" value="1"/>
</dbReference>
<dbReference type="InterPro" id="IPR042018">
    <property type="entry name" value="GK1-3_metazoan-type"/>
</dbReference>
<dbReference type="AlphaFoldDB" id="A0AAD9VG98"/>
<dbReference type="GO" id="GO:0046167">
    <property type="term" value="P:glycerol-3-phosphate biosynthetic process"/>
    <property type="evidence" value="ECO:0007669"/>
    <property type="project" value="TreeGrafter"/>
</dbReference>
<dbReference type="InterPro" id="IPR018483">
    <property type="entry name" value="Carb_kinase_FGGY_CS"/>
</dbReference>
<dbReference type="GO" id="GO:0006641">
    <property type="term" value="P:triglyceride metabolic process"/>
    <property type="evidence" value="ECO:0007669"/>
    <property type="project" value="TreeGrafter"/>
</dbReference>
<evidence type="ECO:0000256" key="9">
    <source>
        <dbReference type="ARBA" id="ARBA00043149"/>
    </source>
</evidence>
<dbReference type="GO" id="GO:0006071">
    <property type="term" value="P:glycerol metabolic process"/>
    <property type="evidence" value="ECO:0007669"/>
    <property type="project" value="UniProtKB-KW"/>
</dbReference>
<dbReference type="EMBL" id="JARQWQ010000002">
    <property type="protein sequence ID" value="KAK2573468.1"/>
    <property type="molecule type" value="Genomic_DNA"/>
</dbReference>
<accession>A0AAD9VG98</accession>
<dbReference type="FunFam" id="3.30.420.40:FF:000033">
    <property type="entry name" value="glycerol kinase isoform X2"/>
    <property type="match status" value="1"/>
</dbReference>
<dbReference type="CDD" id="cd07792">
    <property type="entry name" value="ASKHA_NBD_FGGY_GK1-3-like"/>
    <property type="match status" value="1"/>
</dbReference>
<evidence type="ECO:0000256" key="5">
    <source>
        <dbReference type="ARBA" id="ARBA00022741"/>
    </source>
</evidence>
<evidence type="ECO:0000313" key="15">
    <source>
        <dbReference type="Proteomes" id="UP001249851"/>
    </source>
</evidence>
<keyword evidence="11" id="KW-1133">Transmembrane helix</keyword>
<evidence type="ECO:0000313" key="14">
    <source>
        <dbReference type="EMBL" id="KAK2573468.1"/>
    </source>
</evidence>
<feature type="domain" description="Carbohydrate kinase FGGY N-terminal" evidence="12">
    <location>
        <begin position="179"/>
        <end position="260"/>
    </location>
</feature>
<dbReference type="InterPro" id="IPR018485">
    <property type="entry name" value="FGGY_C"/>
</dbReference>
<dbReference type="EC" id="2.7.1.30" evidence="3"/>
<protein>
    <recommendedName>
        <fullName evidence="3">glycerol kinase</fullName>
        <ecNumber evidence="3">2.7.1.30</ecNumber>
    </recommendedName>
    <alternativeName>
        <fullName evidence="9">ATP:glycerol 3-phosphotransferase</fullName>
    </alternativeName>
</protein>
<evidence type="ECO:0000256" key="6">
    <source>
        <dbReference type="ARBA" id="ARBA00022777"/>
    </source>
</evidence>